<dbReference type="GO" id="GO:0016020">
    <property type="term" value="C:membrane"/>
    <property type="evidence" value="ECO:0007669"/>
    <property type="project" value="InterPro"/>
</dbReference>
<reference evidence="3" key="1">
    <citation type="journal article" date="2006" name="Nature">
        <title>Deciphering the evolution and metabolism of an anammox bacterium from a community genome.</title>
        <authorList>
            <person name="Strous M."/>
            <person name="Pelletier E."/>
            <person name="Mangenot S."/>
            <person name="Rattei T."/>
            <person name="Lehner A."/>
            <person name="Taylor M.W."/>
            <person name="Horn M."/>
            <person name="Daims H."/>
            <person name="Bartol-Mavel D."/>
            <person name="Wincker P."/>
            <person name="Barbe V."/>
            <person name="Fonknechten N."/>
            <person name="Vallenet D."/>
            <person name="Segurens B."/>
            <person name="Schenowitz-Truong C."/>
            <person name="Medigue C."/>
            <person name="Collingro A."/>
            <person name="Snel B."/>
            <person name="Dutilh B.E."/>
            <person name="OpDenCamp H.J.M."/>
            <person name="vanDerDrift C."/>
            <person name="Cirpus I."/>
            <person name="vanDePas-Schoonen K.T."/>
            <person name="Harhangi H.R."/>
            <person name="vanNiftrik L."/>
            <person name="Schmid M."/>
            <person name="Keltjens J."/>
            <person name="vanDeVossenberg J."/>
            <person name="Kartal B."/>
            <person name="Meier H."/>
            <person name="Frishman D."/>
            <person name="Huynen M.A."/>
            <person name="Mewes H."/>
            <person name="Weissenbach J."/>
            <person name="Jetten M.S.M."/>
            <person name="Wagner M."/>
            <person name="LePaslier D."/>
        </authorList>
    </citation>
    <scope>NUCLEOTIDE SEQUENCE</scope>
</reference>
<dbReference type="EMBL" id="LT934425">
    <property type="protein sequence ID" value="SOH04343.1"/>
    <property type="molecule type" value="Genomic_DNA"/>
</dbReference>
<dbReference type="AlphaFoldDB" id="Q1PXU3"/>
<evidence type="ECO:0000313" key="7">
    <source>
        <dbReference type="Proteomes" id="UP000501926"/>
    </source>
</evidence>
<dbReference type="Pfam" id="PF00892">
    <property type="entry name" value="EamA"/>
    <property type="match status" value="2"/>
</dbReference>
<keyword evidence="1" id="KW-1133">Transmembrane helix</keyword>
<keyword evidence="1" id="KW-0812">Transmembrane</keyword>
<reference evidence="6" key="4">
    <citation type="submission" date="2017-10" db="EMBL/GenBank/DDBJ databases">
        <authorList>
            <person name="Frank J."/>
        </authorList>
    </citation>
    <scope>NUCLEOTIDE SEQUENCE [LARGE SCALE GENOMIC DNA]</scope>
</reference>
<dbReference type="PANTHER" id="PTHR22911:SF137">
    <property type="entry name" value="SOLUTE CARRIER FAMILY 35 MEMBER G2-RELATED"/>
    <property type="match status" value="1"/>
</dbReference>
<evidence type="ECO:0000259" key="2">
    <source>
        <dbReference type="Pfam" id="PF00892"/>
    </source>
</evidence>
<feature type="transmembrane region" description="Helical" evidence="1">
    <location>
        <begin position="92"/>
        <end position="111"/>
    </location>
</feature>
<feature type="transmembrane region" description="Helical" evidence="1">
    <location>
        <begin position="60"/>
        <end position="80"/>
    </location>
</feature>
<evidence type="ECO:0000256" key="1">
    <source>
        <dbReference type="SAM" id="Phobius"/>
    </source>
</evidence>
<evidence type="ECO:0000313" key="4">
    <source>
        <dbReference type="EMBL" id="QII09757.1"/>
    </source>
</evidence>
<sequence length="288" mass="32357">MNWLFISLFCAFCVATADALSKKVLKEKNEYIVLWVRIGFASPFLLCFLPFIEIPTLDHIFFLILIFLVPLETTALILYMKAIKISPLSMTLPFLALSPGFLIVTSNIILGERLHKHGIIGVLLVTLGAYLLNVKMSRQGILQPFKAILRERGSVYMIIVAFIYSITSNLGKLAIQHSSPLFFSATYFPFLSLVLFPLLLWKNNGKIRQPLSSHLAIFILIGLLIVFSTVSHFYAVTLTEVPYFISVKRTSLLFGILYGAILFKEKNIAERLVGGMVMFAGVIVILLF</sequence>
<evidence type="ECO:0000313" key="5">
    <source>
        <dbReference type="EMBL" id="SOH04343.1"/>
    </source>
</evidence>
<feature type="transmembrane region" description="Helical" evidence="1">
    <location>
        <begin position="241"/>
        <end position="261"/>
    </location>
</feature>
<evidence type="ECO:0000313" key="6">
    <source>
        <dbReference type="Proteomes" id="UP000221734"/>
    </source>
</evidence>
<dbReference type="KEGG" id="kst:KSMBR1_1844"/>
<reference evidence="3" key="2">
    <citation type="submission" date="2006-01" db="EMBL/GenBank/DDBJ databases">
        <authorList>
            <person name="Genoscope"/>
        </authorList>
    </citation>
    <scope>NUCLEOTIDE SEQUENCE</scope>
</reference>
<dbReference type="Proteomes" id="UP000501926">
    <property type="component" value="Chromosome"/>
</dbReference>
<dbReference type="InterPro" id="IPR000620">
    <property type="entry name" value="EamA_dom"/>
</dbReference>
<dbReference type="EMBL" id="CP049055">
    <property type="protein sequence ID" value="QII09757.1"/>
    <property type="molecule type" value="Genomic_DNA"/>
</dbReference>
<feature type="domain" description="EamA" evidence="2">
    <location>
        <begin position="153"/>
        <end position="286"/>
    </location>
</feature>
<name>Q1PXU3_KUEST</name>
<feature type="transmembrane region" description="Helical" evidence="1">
    <location>
        <begin position="213"/>
        <end position="235"/>
    </location>
</feature>
<dbReference type="OrthoDB" id="5762785at2"/>
<dbReference type="EMBL" id="CT573072">
    <property type="protein sequence ID" value="CAJ72858.1"/>
    <property type="molecule type" value="Genomic_DNA"/>
</dbReference>
<feature type="transmembrane region" description="Helical" evidence="1">
    <location>
        <begin position="117"/>
        <end position="134"/>
    </location>
</feature>
<dbReference type="RefSeq" id="WP_099325062.1">
    <property type="nucleotide sequence ID" value="NZ_CP049055.1"/>
</dbReference>
<gene>
    <name evidence="4" type="ORF">KsCSTR_03780</name>
    <name evidence="5" type="ORF">KSMBR1_1844</name>
    <name evidence="3" type="ORF">kustd2113</name>
</gene>
<reference evidence="5" key="3">
    <citation type="submission" date="2017-10" db="EMBL/GenBank/DDBJ databases">
        <authorList>
            <person name="Banno H."/>
            <person name="Chua N.-H."/>
        </authorList>
    </citation>
    <scope>NUCLEOTIDE SEQUENCE [LARGE SCALE GENOMIC DNA]</scope>
    <source>
        <strain evidence="5">Kuenenia_mbr1_ru-nijmegen</strain>
    </source>
</reference>
<proteinExistence type="predicted"/>
<accession>Q1PXU3</accession>
<keyword evidence="1" id="KW-0472">Membrane</keyword>
<reference evidence="4 7" key="5">
    <citation type="submission" date="2020-02" db="EMBL/GenBank/DDBJ databases">
        <title>Newly sequenced genome of strain CSTR1 showed variability in Candidatus Kuenenia stuttgartiensis genomes.</title>
        <authorList>
            <person name="Ding C."/>
            <person name="Adrian L."/>
        </authorList>
    </citation>
    <scope>NUCLEOTIDE SEQUENCE [LARGE SCALE GENOMIC DNA]</scope>
    <source>
        <strain evidence="4 7">CSTR1</strain>
    </source>
</reference>
<dbReference type="InterPro" id="IPR037185">
    <property type="entry name" value="EmrE-like"/>
</dbReference>
<feature type="transmembrane region" description="Helical" evidence="1">
    <location>
        <begin position="155"/>
        <end position="175"/>
    </location>
</feature>
<feature type="transmembrane region" description="Helical" evidence="1">
    <location>
        <begin position="268"/>
        <end position="287"/>
    </location>
</feature>
<dbReference type="PANTHER" id="PTHR22911">
    <property type="entry name" value="ACYL-MALONYL CONDENSING ENZYME-RELATED"/>
    <property type="match status" value="1"/>
</dbReference>
<feature type="domain" description="EamA" evidence="2">
    <location>
        <begin position="3"/>
        <end position="133"/>
    </location>
</feature>
<feature type="transmembrane region" description="Helical" evidence="1">
    <location>
        <begin position="181"/>
        <end position="201"/>
    </location>
</feature>
<dbReference type="SUPFAM" id="SSF103481">
    <property type="entry name" value="Multidrug resistance efflux transporter EmrE"/>
    <property type="match status" value="2"/>
</dbReference>
<protein>
    <submittedName>
        <fullName evidence="4">EamA-like transporter family protein</fullName>
    </submittedName>
</protein>
<keyword evidence="6" id="KW-1185">Reference proteome</keyword>
<dbReference type="Proteomes" id="UP000221734">
    <property type="component" value="Chromosome Kuenenia_stuttgartiensis_MBR1"/>
</dbReference>
<evidence type="ECO:0000313" key="3">
    <source>
        <dbReference type="EMBL" id="CAJ72858.1"/>
    </source>
</evidence>
<organism evidence="3">
    <name type="scientific">Kuenenia stuttgartiensis</name>
    <dbReference type="NCBI Taxonomy" id="174633"/>
    <lineage>
        <taxon>Bacteria</taxon>
        <taxon>Pseudomonadati</taxon>
        <taxon>Planctomycetota</taxon>
        <taxon>Candidatus Brocadiia</taxon>
        <taxon>Candidatus Brocadiales</taxon>
        <taxon>Candidatus Brocadiaceae</taxon>
        <taxon>Candidatus Kuenenia</taxon>
    </lineage>
</organism>